<gene>
    <name evidence="3" type="ORF">HZF24_07025</name>
</gene>
<dbReference type="SUPFAM" id="SSF50685">
    <property type="entry name" value="Barwin-like endoglucanases"/>
    <property type="match status" value="1"/>
</dbReference>
<dbReference type="EMBL" id="JACBNQ010000005">
    <property type="protein sequence ID" value="NYB73891.1"/>
    <property type="molecule type" value="Genomic_DNA"/>
</dbReference>
<dbReference type="CDD" id="cd14667">
    <property type="entry name" value="3D_containing_proteins"/>
    <property type="match status" value="1"/>
</dbReference>
<feature type="domain" description="3D" evidence="2">
    <location>
        <begin position="90"/>
        <end position="149"/>
    </location>
</feature>
<dbReference type="PANTHER" id="PTHR39160">
    <property type="entry name" value="CELL WALL-BINDING PROTEIN YOCH"/>
    <property type="match status" value="1"/>
</dbReference>
<dbReference type="PANTHER" id="PTHR39160:SF4">
    <property type="entry name" value="RESUSCITATION-PROMOTING FACTOR RPFB"/>
    <property type="match status" value="1"/>
</dbReference>
<keyword evidence="1" id="KW-0732">Signal</keyword>
<dbReference type="GO" id="GO:0019867">
    <property type="term" value="C:outer membrane"/>
    <property type="evidence" value="ECO:0007669"/>
    <property type="project" value="InterPro"/>
</dbReference>
<evidence type="ECO:0000313" key="3">
    <source>
        <dbReference type="EMBL" id="NYB73891.1"/>
    </source>
</evidence>
<dbReference type="Pfam" id="PF06725">
    <property type="entry name" value="3D"/>
    <property type="match status" value="1"/>
</dbReference>
<organism evidence="3 4">
    <name type="scientific">Sedimentibacter hydroxybenzoicus DSM 7310</name>
    <dbReference type="NCBI Taxonomy" id="1123245"/>
    <lineage>
        <taxon>Bacteria</taxon>
        <taxon>Bacillati</taxon>
        <taxon>Bacillota</taxon>
        <taxon>Tissierellia</taxon>
        <taxon>Sedimentibacter</taxon>
    </lineage>
</organism>
<keyword evidence="4" id="KW-1185">Reference proteome</keyword>
<dbReference type="InterPro" id="IPR036908">
    <property type="entry name" value="RlpA-like_sf"/>
</dbReference>
<accession>A0A974BJ83</accession>
<comment type="caution">
    <text evidence="3">The sequence shown here is derived from an EMBL/GenBank/DDBJ whole genome shotgun (WGS) entry which is preliminary data.</text>
</comment>
<dbReference type="InterPro" id="IPR010611">
    <property type="entry name" value="3D_dom"/>
</dbReference>
<dbReference type="InterPro" id="IPR051933">
    <property type="entry name" value="Resuscitation_pf_RpfB"/>
</dbReference>
<dbReference type="InterPro" id="IPR059180">
    <property type="entry name" value="3D_YorM"/>
</dbReference>
<dbReference type="Proteomes" id="UP000611629">
    <property type="component" value="Unassembled WGS sequence"/>
</dbReference>
<protein>
    <submittedName>
        <fullName evidence="3">3D domain-containing protein</fullName>
    </submittedName>
</protein>
<dbReference type="GO" id="GO:0004553">
    <property type="term" value="F:hydrolase activity, hydrolyzing O-glycosyl compounds"/>
    <property type="evidence" value="ECO:0007669"/>
    <property type="project" value="InterPro"/>
</dbReference>
<proteinExistence type="predicted"/>
<evidence type="ECO:0000256" key="1">
    <source>
        <dbReference type="ARBA" id="ARBA00022729"/>
    </source>
</evidence>
<dbReference type="Gene3D" id="2.40.40.10">
    <property type="entry name" value="RlpA-like domain"/>
    <property type="match status" value="1"/>
</dbReference>
<evidence type="ECO:0000313" key="4">
    <source>
        <dbReference type="Proteomes" id="UP000611629"/>
    </source>
</evidence>
<name>A0A974BJ83_SEDHY</name>
<sequence>MQTDIAELQYQNSRQAARLKDKQEYIEMLEIAFLHMEVEEDLTQEELKMKYVGEFEVTYYTAGPESTGKYPGDPYYGITASGTLATEGQTIAADWDVFKVGTQIYIDGIGYRVVEDKGGAIKGNRLDVYMDSHEAALEAGRHMADVWIVEGEK</sequence>
<dbReference type="GO" id="GO:0009254">
    <property type="term" value="P:peptidoglycan turnover"/>
    <property type="evidence" value="ECO:0007669"/>
    <property type="project" value="InterPro"/>
</dbReference>
<dbReference type="AlphaFoldDB" id="A0A974BJ83"/>
<dbReference type="RefSeq" id="WP_179237584.1">
    <property type="nucleotide sequence ID" value="NZ_JACBNQ010000005.1"/>
</dbReference>
<evidence type="ECO:0000259" key="2">
    <source>
        <dbReference type="Pfam" id="PF06725"/>
    </source>
</evidence>
<reference evidence="3" key="1">
    <citation type="submission" date="2020-07" db="EMBL/GenBank/DDBJ databases">
        <title>Genomic analysis of a strain of Sedimentibacter Hydroxybenzoicus DSM7310.</title>
        <authorList>
            <person name="Ma S."/>
        </authorList>
    </citation>
    <scope>NUCLEOTIDE SEQUENCE</scope>
    <source>
        <strain evidence="3">DSM 7310</strain>
    </source>
</reference>